<comment type="caution">
    <text evidence="2">The sequence shown here is derived from an EMBL/GenBank/DDBJ whole genome shotgun (WGS) entry which is preliminary data.</text>
</comment>
<organism evidence="2 3">
    <name type="scientific">Zizania palustris</name>
    <name type="common">Northern wild rice</name>
    <dbReference type="NCBI Taxonomy" id="103762"/>
    <lineage>
        <taxon>Eukaryota</taxon>
        <taxon>Viridiplantae</taxon>
        <taxon>Streptophyta</taxon>
        <taxon>Embryophyta</taxon>
        <taxon>Tracheophyta</taxon>
        <taxon>Spermatophyta</taxon>
        <taxon>Magnoliopsida</taxon>
        <taxon>Liliopsida</taxon>
        <taxon>Poales</taxon>
        <taxon>Poaceae</taxon>
        <taxon>BOP clade</taxon>
        <taxon>Oryzoideae</taxon>
        <taxon>Oryzeae</taxon>
        <taxon>Zizaniinae</taxon>
        <taxon>Zizania</taxon>
    </lineage>
</organism>
<feature type="compositionally biased region" description="Gly residues" evidence="1">
    <location>
        <begin position="78"/>
        <end position="93"/>
    </location>
</feature>
<proteinExistence type="predicted"/>
<protein>
    <submittedName>
        <fullName evidence="2">Uncharacterized protein</fullName>
    </submittedName>
</protein>
<feature type="region of interest" description="Disordered" evidence="1">
    <location>
        <begin position="1"/>
        <end position="93"/>
    </location>
</feature>
<reference evidence="2" key="2">
    <citation type="submission" date="2021-02" db="EMBL/GenBank/DDBJ databases">
        <authorList>
            <person name="Kimball J.A."/>
            <person name="Haas M.W."/>
            <person name="Macchietto M."/>
            <person name="Kono T."/>
            <person name="Duquette J."/>
            <person name="Shao M."/>
        </authorList>
    </citation>
    <scope>NUCLEOTIDE SEQUENCE</scope>
    <source>
        <tissue evidence="2">Fresh leaf tissue</tissue>
    </source>
</reference>
<dbReference type="Proteomes" id="UP000729402">
    <property type="component" value="Unassembled WGS sequence"/>
</dbReference>
<keyword evidence="3" id="KW-1185">Reference proteome</keyword>
<reference evidence="2" key="1">
    <citation type="journal article" date="2021" name="bioRxiv">
        <title>Whole Genome Assembly and Annotation of Northern Wild Rice, Zizania palustris L., Supports a Whole Genome Duplication in the Zizania Genus.</title>
        <authorList>
            <person name="Haas M."/>
            <person name="Kono T."/>
            <person name="Macchietto M."/>
            <person name="Millas R."/>
            <person name="McGilp L."/>
            <person name="Shao M."/>
            <person name="Duquette J."/>
            <person name="Hirsch C.N."/>
            <person name="Kimball J."/>
        </authorList>
    </citation>
    <scope>NUCLEOTIDE SEQUENCE</scope>
    <source>
        <tissue evidence="2">Fresh leaf tissue</tissue>
    </source>
</reference>
<evidence type="ECO:0000256" key="1">
    <source>
        <dbReference type="SAM" id="MobiDB-lite"/>
    </source>
</evidence>
<accession>A0A8J5T8U8</accession>
<dbReference type="EMBL" id="JAAALK010000085">
    <property type="protein sequence ID" value="KAG8083172.1"/>
    <property type="molecule type" value="Genomic_DNA"/>
</dbReference>
<name>A0A8J5T8U8_ZIZPA</name>
<sequence>MAVGWTAAMAGRRRAPGGRGGSRRCWQEVSTGRPGGDAGQRHAAVRAGGGEGGRRQHGQEAARAGDGGVGRRREPARVGGGSEGLGAGGSGAG</sequence>
<evidence type="ECO:0000313" key="3">
    <source>
        <dbReference type="Proteomes" id="UP000729402"/>
    </source>
</evidence>
<gene>
    <name evidence="2" type="ORF">GUJ93_ZPchr0015g7003</name>
</gene>
<dbReference type="AlphaFoldDB" id="A0A8J5T8U8"/>
<evidence type="ECO:0000313" key="2">
    <source>
        <dbReference type="EMBL" id="KAG8083172.1"/>
    </source>
</evidence>